<feature type="signal peptide" evidence="1">
    <location>
        <begin position="1"/>
        <end position="22"/>
    </location>
</feature>
<organism evidence="2 3">
    <name type="scientific">Gaoshiqia sediminis</name>
    <dbReference type="NCBI Taxonomy" id="2986998"/>
    <lineage>
        <taxon>Bacteria</taxon>
        <taxon>Pseudomonadati</taxon>
        <taxon>Bacteroidota</taxon>
        <taxon>Bacteroidia</taxon>
        <taxon>Marinilabiliales</taxon>
        <taxon>Prolixibacteraceae</taxon>
        <taxon>Gaoshiqia</taxon>
    </lineage>
</organism>
<evidence type="ECO:0000256" key="1">
    <source>
        <dbReference type="SAM" id="SignalP"/>
    </source>
</evidence>
<evidence type="ECO:0000313" key="2">
    <source>
        <dbReference type="EMBL" id="MCW0483528.1"/>
    </source>
</evidence>
<name>A0AA42C648_9BACT</name>
<dbReference type="RefSeq" id="WP_282592129.1">
    <property type="nucleotide sequence ID" value="NZ_JAPAAF010000017.1"/>
</dbReference>
<sequence length="217" mass="25402">MTRTKLVLIILVSFLTSNLVTAQQIRKFESSLGKKRTAAINEIVNDFEKYLDSNFLGKKLDSKYDKYLEELSKGNLSKKWRISPSNMTKYKKLKLFDEFGTVRADTVWYDGELVNYIWENDDLIQSIVPFNDVSIDTIIDETKNEIFTQMQVEGKFYIALETIYEENSLVRGLLDSRFAQGNFYDKKWYAGELFKAKLDYSDYFVKRIIAIGTNEFE</sequence>
<keyword evidence="1" id="KW-0732">Signal</keyword>
<gene>
    <name evidence="2" type="ORF">N2K84_12360</name>
</gene>
<feature type="chain" id="PRO_5041340807" evidence="1">
    <location>
        <begin position="23"/>
        <end position="217"/>
    </location>
</feature>
<dbReference type="EMBL" id="JAPAAF010000017">
    <property type="protein sequence ID" value="MCW0483528.1"/>
    <property type="molecule type" value="Genomic_DNA"/>
</dbReference>
<reference evidence="2" key="1">
    <citation type="submission" date="2022-10" db="EMBL/GenBank/DDBJ databases">
        <title>Gaoshiqiia sediminis gen. nov., sp. nov., isolated from coastal sediment.</title>
        <authorList>
            <person name="Yu W.X."/>
            <person name="Mu D.S."/>
            <person name="Du J.Z."/>
            <person name="Liang Y.Q."/>
        </authorList>
    </citation>
    <scope>NUCLEOTIDE SEQUENCE</scope>
    <source>
        <strain evidence="2">A06</strain>
    </source>
</reference>
<dbReference type="AlphaFoldDB" id="A0AA42C648"/>
<evidence type="ECO:0000313" key="3">
    <source>
        <dbReference type="Proteomes" id="UP001163821"/>
    </source>
</evidence>
<keyword evidence="3" id="KW-1185">Reference proteome</keyword>
<proteinExistence type="predicted"/>
<comment type="caution">
    <text evidence="2">The sequence shown here is derived from an EMBL/GenBank/DDBJ whole genome shotgun (WGS) entry which is preliminary data.</text>
</comment>
<protein>
    <submittedName>
        <fullName evidence="2">Uncharacterized protein</fullName>
    </submittedName>
</protein>
<accession>A0AA42C648</accession>
<dbReference type="Proteomes" id="UP001163821">
    <property type="component" value="Unassembled WGS sequence"/>
</dbReference>